<evidence type="ECO:0000313" key="2">
    <source>
        <dbReference type="EMBL" id="VFK19263.1"/>
    </source>
</evidence>
<feature type="region of interest" description="Disordered" evidence="1">
    <location>
        <begin position="344"/>
        <end position="365"/>
    </location>
</feature>
<reference evidence="2" key="1">
    <citation type="submission" date="2019-02" db="EMBL/GenBank/DDBJ databases">
        <authorList>
            <person name="Gruber-Vodicka R. H."/>
            <person name="Seah K. B. B."/>
        </authorList>
    </citation>
    <scope>NUCLEOTIDE SEQUENCE</scope>
    <source>
        <strain evidence="2">BECK_S313</strain>
    </source>
</reference>
<gene>
    <name evidence="2" type="ORF">BECKLPF1236B_GA0070989_11666</name>
</gene>
<feature type="compositionally biased region" description="Basic and acidic residues" evidence="1">
    <location>
        <begin position="347"/>
        <end position="358"/>
    </location>
</feature>
<evidence type="ECO:0000256" key="1">
    <source>
        <dbReference type="SAM" id="MobiDB-lite"/>
    </source>
</evidence>
<dbReference type="AlphaFoldDB" id="A0A450WQC8"/>
<name>A0A450WQC8_9GAMM</name>
<protein>
    <submittedName>
        <fullName evidence="2">Uncharacterized protein</fullName>
    </submittedName>
</protein>
<accession>A0A450WQC8</accession>
<sequence length="365" mass="42671">MDNLGNYSFRYSYHYYFFVSKYLAEHIDANKETIAKVIDNLHKDENAYIAIFMSHHSKNSFVLDKVTENAKGLFEGYPSTKLNKEELGFFDEQAGMIIQAVLPPKNAAPAKERSERLKIQDKIEDAGITTTRGDEDYDDIEMKLRRSIKTVEVMGNIIKNRAGSLEKKILESTFEEGVEVYLQILASLFSLIKDERANKAIIDFISYRSDKISKDRERISREQLKKISERIFWNLNFLITYGLIDKIIHSLGSNKLSRIIDKVCDEKGTPVYFLIKHGISMWYNKNLQVDDIKERIEKDDFSEITRRMIRFMIVNHASMHVLNFEEMQRIESKFGISSRRLLTSQRKVTDKSKEESKERSKKKSR</sequence>
<dbReference type="EMBL" id="CAADFK010000166">
    <property type="protein sequence ID" value="VFK19263.1"/>
    <property type="molecule type" value="Genomic_DNA"/>
</dbReference>
<proteinExistence type="predicted"/>
<organism evidence="2">
    <name type="scientific">Candidatus Kentrum sp. LPFa</name>
    <dbReference type="NCBI Taxonomy" id="2126335"/>
    <lineage>
        <taxon>Bacteria</taxon>
        <taxon>Pseudomonadati</taxon>
        <taxon>Pseudomonadota</taxon>
        <taxon>Gammaproteobacteria</taxon>
        <taxon>Candidatus Kentrum</taxon>
    </lineage>
</organism>